<sequence length="405" mass="44693">MVAMTSHTTTATTADATTAADHTTSTIADITITSATAADVTTASADVPPATAEDFVHVERAAAVKSDDSNSSDSSDESKSVINEEPLLDDNINYEENNVNNIIENYDDNSTINQRYVRKELPEEMAKQVVTLTCESTVEGGVCDVYLVGTAHVSRESCDEVQALISFLQPQVVFLELCASRVTVLSPQNIKVPTMGEMVEMWKRKQNLFGILYSWFLAKVASKLEVFPGAEFRMAYEEAIKYGGKVILGDRPVQITLRRTWGKMPLWHKTKLVSSLLFQAVSLPSPESLTKMLKEMDDVDVITLVIQEMSKQYPTLMETLVHERDKYMSSSLLKVASEHNSVVAVVGKGHLPGIKRNWKQPIQLKELLDISEQKRAIPVAKILTSLGVAVAGVAILYGMYRSSKK</sequence>
<keyword evidence="2" id="KW-0472">Membrane</keyword>
<evidence type="ECO:0000313" key="4">
    <source>
        <dbReference type="Proteomes" id="UP001454036"/>
    </source>
</evidence>
<dbReference type="InterPro" id="IPR002816">
    <property type="entry name" value="TraB/PrgY/GumN_fam"/>
</dbReference>
<evidence type="ECO:0008006" key="5">
    <source>
        <dbReference type="Google" id="ProtNLM"/>
    </source>
</evidence>
<dbReference type="PANTHER" id="PTHR21530:SF7">
    <property type="entry name" value="TRAB DOMAIN-CONTAINING PROTEIN"/>
    <property type="match status" value="1"/>
</dbReference>
<accession>A0AAV3Q406</accession>
<evidence type="ECO:0000256" key="1">
    <source>
        <dbReference type="SAM" id="MobiDB-lite"/>
    </source>
</evidence>
<dbReference type="PANTHER" id="PTHR21530">
    <property type="entry name" value="PHEROMONE SHUTDOWN PROTEIN"/>
    <property type="match status" value="1"/>
</dbReference>
<feature type="region of interest" description="Disordered" evidence="1">
    <location>
        <begin position="63"/>
        <end position="90"/>
    </location>
</feature>
<reference evidence="3 4" key="1">
    <citation type="submission" date="2024-01" db="EMBL/GenBank/DDBJ databases">
        <title>The complete chloroplast genome sequence of Lithospermum erythrorhizon: insights into the phylogenetic relationship among Boraginaceae species and the maternal lineages of purple gromwells.</title>
        <authorList>
            <person name="Okada T."/>
            <person name="Watanabe K."/>
        </authorList>
    </citation>
    <scope>NUCLEOTIDE SEQUENCE [LARGE SCALE GENOMIC DNA]</scope>
</reference>
<organism evidence="3 4">
    <name type="scientific">Lithospermum erythrorhizon</name>
    <name type="common">Purple gromwell</name>
    <name type="synonym">Lithospermum officinale var. erythrorhizon</name>
    <dbReference type="NCBI Taxonomy" id="34254"/>
    <lineage>
        <taxon>Eukaryota</taxon>
        <taxon>Viridiplantae</taxon>
        <taxon>Streptophyta</taxon>
        <taxon>Embryophyta</taxon>
        <taxon>Tracheophyta</taxon>
        <taxon>Spermatophyta</taxon>
        <taxon>Magnoliopsida</taxon>
        <taxon>eudicotyledons</taxon>
        <taxon>Gunneridae</taxon>
        <taxon>Pentapetalae</taxon>
        <taxon>asterids</taxon>
        <taxon>lamiids</taxon>
        <taxon>Boraginales</taxon>
        <taxon>Boraginaceae</taxon>
        <taxon>Boraginoideae</taxon>
        <taxon>Lithospermeae</taxon>
        <taxon>Lithospermum</taxon>
    </lineage>
</organism>
<comment type="caution">
    <text evidence="3">The sequence shown here is derived from an EMBL/GenBank/DDBJ whole genome shotgun (WGS) entry which is preliminary data.</text>
</comment>
<dbReference type="InterPro" id="IPR046345">
    <property type="entry name" value="TraB_PrgY-like"/>
</dbReference>
<dbReference type="Proteomes" id="UP001454036">
    <property type="component" value="Unassembled WGS sequence"/>
</dbReference>
<dbReference type="AlphaFoldDB" id="A0AAV3Q406"/>
<dbReference type="EMBL" id="BAABME010003434">
    <property type="protein sequence ID" value="GAA0158789.1"/>
    <property type="molecule type" value="Genomic_DNA"/>
</dbReference>
<protein>
    <recommendedName>
        <fullName evidence="5">TraB family protein</fullName>
    </recommendedName>
</protein>
<dbReference type="GO" id="GO:0005741">
    <property type="term" value="C:mitochondrial outer membrane"/>
    <property type="evidence" value="ECO:0007669"/>
    <property type="project" value="TreeGrafter"/>
</dbReference>
<keyword evidence="4" id="KW-1185">Reference proteome</keyword>
<name>A0AAV3Q406_LITER</name>
<feature type="transmembrane region" description="Helical" evidence="2">
    <location>
        <begin position="382"/>
        <end position="400"/>
    </location>
</feature>
<evidence type="ECO:0000256" key="2">
    <source>
        <dbReference type="SAM" id="Phobius"/>
    </source>
</evidence>
<evidence type="ECO:0000313" key="3">
    <source>
        <dbReference type="EMBL" id="GAA0158789.1"/>
    </source>
</evidence>
<dbReference type="Pfam" id="PF01963">
    <property type="entry name" value="TraB_PrgY_gumN"/>
    <property type="match status" value="1"/>
</dbReference>
<proteinExistence type="predicted"/>
<dbReference type="CDD" id="cd14726">
    <property type="entry name" value="TraB_PrgY-like"/>
    <property type="match status" value="1"/>
</dbReference>
<keyword evidence="2" id="KW-1133">Transmembrane helix</keyword>
<keyword evidence="2" id="KW-0812">Transmembrane</keyword>
<gene>
    <name evidence="3" type="ORF">LIER_15727</name>
</gene>